<dbReference type="GO" id="GO:0006107">
    <property type="term" value="P:oxaloacetate metabolic process"/>
    <property type="evidence" value="ECO:0007669"/>
    <property type="project" value="TreeGrafter"/>
</dbReference>
<keyword evidence="8" id="KW-1185">Reference proteome</keyword>
<dbReference type="InterPro" id="IPR011206">
    <property type="entry name" value="Citrate_lyase_beta/mcl1/mcl2"/>
</dbReference>
<accession>A0A847SAK9</accession>
<dbReference type="RefSeq" id="WP_168877582.1">
    <property type="nucleotide sequence ID" value="NZ_JABAIM010000002.1"/>
</dbReference>
<feature type="binding site" evidence="5">
    <location>
        <position position="152"/>
    </location>
    <ligand>
        <name>Mg(2+)</name>
        <dbReference type="ChEBI" id="CHEBI:18420"/>
    </ligand>
</feature>
<dbReference type="PIRSF" id="PIRSF015582">
    <property type="entry name" value="Cit_lyase_B"/>
    <property type="match status" value="1"/>
</dbReference>
<dbReference type="Pfam" id="PF03328">
    <property type="entry name" value="HpcH_HpaI"/>
    <property type="match status" value="1"/>
</dbReference>
<evidence type="ECO:0000256" key="3">
    <source>
        <dbReference type="ARBA" id="ARBA00022842"/>
    </source>
</evidence>
<evidence type="ECO:0000256" key="2">
    <source>
        <dbReference type="ARBA" id="ARBA00022723"/>
    </source>
</evidence>
<keyword evidence="3 5" id="KW-0460">Magnesium</keyword>
<dbReference type="SUPFAM" id="SSF51621">
    <property type="entry name" value="Phosphoenolpyruvate/pyruvate domain"/>
    <property type="match status" value="1"/>
</dbReference>
<evidence type="ECO:0000256" key="1">
    <source>
        <dbReference type="ARBA" id="ARBA00001946"/>
    </source>
</evidence>
<comment type="caution">
    <text evidence="7">The sequence shown here is derived from an EMBL/GenBank/DDBJ whole genome shotgun (WGS) entry which is preliminary data.</text>
</comment>
<dbReference type="AlphaFoldDB" id="A0A847SAK9"/>
<evidence type="ECO:0000256" key="4">
    <source>
        <dbReference type="PIRSR" id="PIRSR015582-1"/>
    </source>
</evidence>
<dbReference type="PANTHER" id="PTHR32308:SF0">
    <property type="entry name" value="HPCH_HPAI ALDOLASE_CITRATE LYASE DOMAIN-CONTAINING PROTEIN"/>
    <property type="match status" value="1"/>
</dbReference>
<dbReference type="PANTHER" id="PTHR32308">
    <property type="entry name" value="LYASE BETA SUBUNIT, PUTATIVE (AFU_ORTHOLOGUE AFUA_4G13030)-RELATED"/>
    <property type="match status" value="1"/>
</dbReference>
<organism evidence="7 8">
    <name type="scientific">Leeia aquatica</name>
    <dbReference type="NCBI Taxonomy" id="2725557"/>
    <lineage>
        <taxon>Bacteria</taxon>
        <taxon>Pseudomonadati</taxon>
        <taxon>Pseudomonadota</taxon>
        <taxon>Betaproteobacteria</taxon>
        <taxon>Neisseriales</taxon>
        <taxon>Leeiaceae</taxon>
        <taxon>Leeia</taxon>
    </lineage>
</organism>
<proteinExistence type="predicted"/>
<feature type="binding site" evidence="4">
    <location>
        <position position="66"/>
    </location>
    <ligand>
        <name>substrate</name>
    </ligand>
</feature>
<protein>
    <submittedName>
        <fullName evidence="7">Aldolase</fullName>
    </submittedName>
</protein>
<keyword evidence="2 5" id="KW-0479">Metal-binding</keyword>
<dbReference type="Gene3D" id="3.20.20.60">
    <property type="entry name" value="Phosphoenolpyruvate-binding domains"/>
    <property type="match status" value="1"/>
</dbReference>
<dbReference type="GO" id="GO:0000287">
    <property type="term" value="F:magnesium ion binding"/>
    <property type="evidence" value="ECO:0007669"/>
    <property type="project" value="TreeGrafter"/>
</dbReference>
<feature type="binding site" evidence="5">
    <location>
        <position position="128"/>
    </location>
    <ligand>
        <name>Mg(2+)</name>
        <dbReference type="ChEBI" id="CHEBI:18420"/>
    </ligand>
</feature>
<feature type="domain" description="HpcH/HpaI aldolase/citrate lyase" evidence="6">
    <location>
        <begin position="16"/>
        <end position="217"/>
    </location>
</feature>
<evidence type="ECO:0000313" key="8">
    <source>
        <dbReference type="Proteomes" id="UP000587991"/>
    </source>
</evidence>
<dbReference type="Proteomes" id="UP000587991">
    <property type="component" value="Unassembled WGS sequence"/>
</dbReference>
<reference evidence="7 8" key="1">
    <citation type="submission" date="2020-04" db="EMBL/GenBank/DDBJ databases">
        <title>Draft genome of Leeia sp. IMCC25680.</title>
        <authorList>
            <person name="Song J."/>
            <person name="Cho J.-C."/>
        </authorList>
    </citation>
    <scope>NUCLEOTIDE SEQUENCE [LARGE SCALE GENOMIC DNA]</scope>
    <source>
        <strain evidence="7 8">IMCC25680</strain>
    </source>
</reference>
<dbReference type="GO" id="GO:0003824">
    <property type="term" value="F:catalytic activity"/>
    <property type="evidence" value="ECO:0007669"/>
    <property type="project" value="InterPro"/>
</dbReference>
<name>A0A847SAK9_9NEIS</name>
<sequence length="276" mass="30312">MDVSYLYTPALRVDSVVAHLDSLSTDMVVVDLEDSTHVQAKQDARHKIQNFDFSPIRSRGIKLGLRINTIASHDGLADLQLLKALYAAGKHDLQTIFLPKVNHPNEVKIYRALLSGLSCTPRLCTFIETVEAVDNADGIASVSDALCFGQADLVSEMYSPNAAFIDYARARLCVAAARHNLQAIDTNSFEIKDMEKFEAECVTAKGYGFTGKAAIHPDQLAGINRVFAVSPEMVSKYQSCIEAYMSSTTGFVIKDGEVIAPPFIAKAKRMLSLYQR</sequence>
<comment type="cofactor">
    <cofactor evidence="1">
        <name>Mg(2+)</name>
        <dbReference type="ChEBI" id="CHEBI:18420"/>
    </cofactor>
</comment>
<feature type="binding site" evidence="4">
    <location>
        <position position="128"/>
    </location>
    <ligand>
        <name>substrate</name>
    </ligand>
</feature>
<gene>
    <name evidence="7" type="ORF">HF682_12385</name>
</gene>
<dbReference type="EMBL" id="JABAIM010000002">
    <property type="protein sequence ID" value="NLR75957.1"/>
    <property type="molecule type" value="Genomic_DNA"/>
</dbReference>
<evidence type="ECO:0000256" key="5">
    <source>
        <dbReference type="PIRSR" id="PIRSR015582-2"/>
    </source>
</evidence>
<evidence type="ECO:0000259" key="6">
    <source>
        <dbReference type="Pfam" id="PF03328"/>
    </source>
</evidence>
<dbReference type="InterPro" id="IPR040442">
    <property type="entry name" value="Pyrv_kinase-like_dom_sf"/>
</dbReference>
<dbReference type="InterPro" id="IPR005000">
    <property type="entry name" value="Aldolase/citrate-lyase_domain"/>
</dbReference>
<dbReference type="InterPro" id="IPR015813">
    <property type="entry name" value="Pyrv/PenolPyrv_kinase-like_dom"/>
</dbReference>
<evidence type="ECO:0000313" key="7">
    <source>
        <dbReference type="EMBL" id="NLR75957.1"/>
    </source>
</evidence>